<dbReference type="Proteomes" id="UP000245910">
    <property type="component" value="Chromosome I"/>
</dbReference>
<evidence type="ECO:0000313" key="1">
    <source>
        <dbReference type="EMBL" id="CEI65407.1"/>
    </source>
</evidence>
<accession>A0A2L2TLH9</accession>
<reference evidence="2" key="1">
    <citation type="submission" date="2014-10" db="EMBL/GenBank/DDBJ databases">
        <authorList>
            <person name="King R."/>
        </authorList>
    </citation>
    <scope>NUCLEOTIDE SEQUENCE [LARGE SCALE GENOMIC DNA]</scope>
    <source>
        <strain evidence="2">A3/5</strain>
    </source>
</reference>
<evidence type="ECO:0000313" key="2">
    <source>
        <dbReference type="Proteomes" id="UP000245910"/>
    </source>
</evidence>
<name>A0A2L2TLH9_9HYPO</name>
<keyword evidence="2" id="KW-1185">Reference proteome</keyword>
<dbReference type="EMBL" id="LN649229">
    <property type="protein sequence ID" value="CEI65407.1"/>
    <property type="molecule type" value="Genomic_DNA"/>
</dbReference>
<dbReference type="AlphaFoldDB" id="A0A2L2TLH9"/>
<organism evidence="1 2">
    <name type="scientific">Fusarium venenatum</name>
    <dbReference type="NCBI Taxonomy" id="56646"/>
    <lineage>
        <taxon>Eukaryota</taxon>
        <taxon>Fungi</taxon>
        <taxon>Dikarya</taxon>
        <taxon>Ascomycota</taxon>
        <taxon>Pezizomycotina</taxon>
        <taxon>Sordariomycetes</taxon>
        <taxon>Hypocreomycetidae</taxon>
        <taxon>Hypocreales</taxon>
        <taxon>Nectriaceae</taxon>
        <taxon>Fusarium</taxon>
    </lineage>
</organism>
<protein>
    <submittedName>
        <fullName evidence="1">Uncharacterized protein</fullName>
    </submittedName>
</protein>
<sequence length="232" mass="26222">MTDQATKLITPDPAVVTHLDELQAKCLILYDLFTAYGNFEYLDNIEKAVASSLPGPPYGPHTKDDGEATFLAFDPNSPLKNQDAANRIKEMRPRMRPGIDWQPEHVKAVHKVMCTGKAGQFTLGEKIPYGSLAFFLHYCHDIIEVPVENEALIEKHLHAVNLPYSIFDLIDFGQEGNIPLAFQFLVHHKVLLEAIQRASWRLVESIAREHGGVLKQKLFDNLKRHLSITSDR</sequence>
<proteinExistence type="predicted"/>